<organism evidence="1">
    <name type="scientific">marine sediment metagenome</name>
    <dbReference type="NCBI Taxonomy" id="412755"/>
    <lineage>
        <taxon>unclassified sequences</taxon>
        <taxon>metagenomes</taxon>
        <taxon>ecological metagenomes</taxon>
    </lineage>
</organism>
<comment type="caution">
    <text evidence="1">The sequence shown here is derived from an EMBL/GenBank/DDBJ whole genome shotgun (WGS) entry which is preliminary data.</text>
</comment>
<sequence>MHRTSENTEHYISIINWHFRSRSVSKINSDETNFIKLTNFFPDFS</sequence>
<accession>A0A0F9UH35</accession>
<name>A0A0F9UH35_9ZZZZ</name>
<proteinExistence type="predicted"/>
<protein>
    <submittedName>
        <fullName evidence="1">Uncharacterized protein</fullName>
    </submittedName>
</protein>
<dbReference type="AlphaFoldDB" id="A0A0F9UH35"/>
<reference evidence="1" key="1">
    <citation type="journal article" date="2015" name="Nature">
        <title>Complex archaea that bridge the gap between prokaryotes and eukaryotes.</title>
        <authorList>
            <person name="Spang A."/>
            <person name="Saw J.H."/>
            <person name="Jorgensen S.L."/>
            <person name="Zaremba-Niedzwiedzka K."/>
            <person name="Martijn J."/>
            <person name="Lind A.E."/>
            <person name="van Eijk R."/>
            <person name="Schleper C."/>
            <person name="Guy L."/>
            <person name="Ettema T.J."/>
        </authorList>
    </citation>
    <scope>NUCLEOTIDE SEQUENCE</scope>
</reference>
<evidence type="ECO:0000313" key="1">
    <source>
        <dbReference type="EMBL" id="KKN60551.1"/>
    </source>
</evidence>
<gene>
    <name evidence="1" type="ORF">LCGC14_0530890</name>
</gene>
<dbReference type="EMBL" id="LAZR01000692">
    <property type="protein sequence ID" value="KKN60551.1"/>
    <property type="molecule type" value="Genomic_DNA"/>
</dbReference>